<protein>
    <recommendedName>
        <fullName evidence="1 4">Ribosome biogenesis GTPase A</fullName>
    </recommendedName>
</protein>
<dbReference type="Gene3D" id="1.10.1580.10">
    <property type="match status" value="1"/>
</dbReference>
<dbReference type="PROSITE" id="PS51721">
    <property type="entry name" value="G_CP"/>
    <property type="match status" value="1"/>
</dbReference>
<proteinExistence type="inferred from homology"/>
<comment type="subcellular location">
    <subcellularLocation>
        <location evidence="4">Cytoplasm</location>
    </subcellularLocation>
</comment>
<dbReference type="GO" id="GO:0003924">
    <property type="term" value="F:GTPase activity"/>
    <property type="evidence" value="ECO:0007669"/>
    <property type="project" value="TreeGrafter"/>
</dbReference>
<dbReference type="InterPro" id="IPR023179">
    <property type="entry name" value="GTP-bd_ortho_bundle_sf"/>
</dbReference>
<dbReference type="GO" id="GO:0005525">
    <property type="term" value="F:GTP binding"/>
    <property type="evidence" value="ECO:0007669"/>
    <property type="project" value="UniProtKB-KW"/>
</dbReference>
<dbReference type="AlphaFoldDB" id="A0A252F772"/>
<sequence length="300" mass="33400">MNIQWYPGHMTRTRRQMAENIRRVDAVCEVVDARIPQVSRNPDMDDIAAGKPRLLVLNRTDLADPESTKLWAAYYRRQGYAVLTTDSRSGAGVAKFSAAVRAMLADKIAQWNAKGQTGKPVRVMVVGIPNVGKSTFINRVLGRKSAKAADKPGVTRGSQWFRVEGGLELLDTPGILWPKLDDERTGIYLAVTGAVKDDILDVETLACKLMEILYHHSPQSLTGRYKIELPGEDEEFDFLGYELLMRAGRKRGFLISGGEIDTERMARILLDEFRGGKLGRITLETPDEYAGAEGQDDETE</sequence>
<dbReference type="InterPro" id="IPR027417">
    <property type="entry name" value="P-loop_NTPase"/>
</dbReference>
<accession>A0A252F772</accession>
<evidence type="ECO:0000256" key="1">
    <source>
        <dbReference type="ARBA" id="ARBA00014898"/>
    </source>
</evidence>
<dbReference type="PIRSF" id="PIRSF006230">
    <property type="entry name" value="MG442"/>
    <property type="match status" value="1"/>
</dbReference>
<evidence type="ECO:0000256" key="5">
    <source>
        <dbReference type="PIRSR" id="PIRSR006230-1"/>
    </source>
</evidence>
<dbReference type="SUPFAM" id="SSF52540">
    <property type="entry name" value="P-loop containing nucleoside triphosphate hydrolases"/>
    <property type="match status" value="1"/>
</dbReference>
<keyword evidence="2 4" id="KW-0547">Nucleotide-binding</keyword>
<gene>
    <name evidence="7" type="ORF">CBW42_03305</name>
</gene>
<dbReference type="GO" id="GO:0006412">
    <property type="term" value="P:translation"/>
    <property type="evidence" value="ECO:0007669"/>
    <property type="project" value="TreeGrafter"/>
</dbReference>
<dbReference type="PANTHER" id="PTHR45782:SF4">
    <property type="entry name" value="MITOCHONDRIAL RIBOSOME-ASSOCIATED GTPASE 1"/>
    <property type="match status" value="1"/>
</dbReference>
<dbReference type="InterPro" id="IPR019991">
    <property type="entry name" value="GTP-bd_ribosome_bgen"/>
</dbReference>
<dbReference type="EMBL" id="NHOC01000002">
    <property type="protein sequence ID" value="OUM21604.1"/>
    <property type="molecule type" value="Genomic_DNA"/>
</dbReference>
<dbReference type="FunFam" id="3.40.50.300:FF:000590">
    <property type="entry name" value="Ribosome biogenesis GTPase A"/>
    <property type="match status" value="1"/>
</dbReference>
<evidence type="ECO:0000313" key="8">
    <source>
        <dbReference type="Proteomes" id="UP000194903"/>
    </source>
</evidence>
<feature type="domain" description="CP-type G" evidence="6">
    <location>
        <begin position="11"/>
        <end position="178"/>
    </location>
</feature>
<reference evidence="7 8" key="1">
    <citation type="submission" date="2017-05" db="EMBL/GenBank/DDBJ databases">
        <title>Butyricicoccus porcorum sp. nov. a butyrate-producing bacterium from the swine intestinal tract.</title>
        <authorList>
            <person name="Trachsel J."/>
            <person name="Humphrey S."/>
            <person name="Allen H.K."/>
        </authorList>
    </citation>
    <scope>NUCLEOTIDE SEQUENCE [LARGE SCALE GENOMIC DNA]</scope>
    <source>
        <strain evidence="7">BB10</strain>
    </source>
</reference>
<dbReference type="GO" id="GO:0005737">
    <property type="term" value="C:cytoplasm"/>
    <property type="evidence" value="ECO:0007669"/>
    <property type="project" value="UniProtKB-SubCell"/>
</dbReference>
<dbReference type="RefSeq" id="WP_087017713.1">
    <property type="nucleotide sequence ID" value="NZ_CP178353.1"/>
</dbReference>
<dbReference type="InterPro" id="IPR006073">
    <property type="entry name" value="GTP-bd"/>
</dbReference>
<comment type="caution">
    <text evidence="7">The sequence shown here is derived from an EMBL/GenBank/DDBJ whole genome shotgun (WGS) entry which is preliminary data.</text>
</comment>
<feature type="binding site" evidence="5">
    <location>
        <begin position="130"/>
        <end position="135"/>
    </location>
    <ligand>
        <name>GTP</name>
        <dbReference type="ChEBI" id="CHEBI:37565"/>
    </ligand>
</feature>
<dbReference type="Gene3D" id="3.40.50.300">
    <property type="entry name" value="P-loop containing nucleotide triphosphate hydrolases"/>
    <property type="match status" value="1"/>
</dbReference>
<comment type="similarity">
    <text evidence="4">Belongs to the TRAFAC class YlqF/YawG GTPase family. MTG1 subfamily.</text>
</comment>
<keyword evidence="3 4" id="KW-0342">GTP-binding</keyword>
<dbReference type="OrthoDB" id="9779790at2"/>
<dbReference type="CDD" id="cd01856">
    <property type="entry name" value="YlqF"/>
    <property type="match status" value="1"/>
</dbReference>
<dbReference type="PANTHER" id="PTHR45782">
    <property type="entry name" value="MITOCHONDRIAL RIBOSOME-ASSOCIATED GTPASE 1"/>
    <property type="match status" value="1"/>
</dbReference>
<evidence type="ECO:0000313" key="7">
    <source>
        <dbReference type="EMBL" id="OUM21604.1"/>
    </source>
</evidence>
<dbReference type="NCBIfam" id="TIGR03596">
    <property type="entry name" value="GTPase_YlqF"/>
    <property type="match status" value="1"/>
</dbReference>
<feature type="binding site" evidence="5">
    <location>
        <position position="174"/>
    </location>
    <ligand>
        <name>GTP</name>
        <dbReference type="ChEBI" id="CHEBI:37565"/>
    </ligand>
</feature>
<dbReference type="InterPro" id="IPR030378">
    <property type="entry name" value="G_CP_dom"/>
</dbReference>
<evidence type="ECO:0000256" key="4">
    <source>
        <dbReference type="PIRNR" id="PIRNR006230"/>
    </source>
</evidence>
<comment type="function">
    <text evidence="4">Required for a late step of 50S ribosomal subunit assembly. Has GTPase activity.</text>
</comment>
<dbReference type="Pfam" id="PF01926">
    <property type="entry name" value="MMR_HSR1"/>
    <property type="match status" value="1"/>
</dbReference>
<keyword evidence="4" id="KW-0963">Cytoplasm</keyword>
<organism evidence="7 8">
    <name type="scientific">Butyricicoccus porcorum</name>
    <dbReference type="NCBI Taxonomy" id="1945634"/>
    <lineage>
        <taxon>Bacteria</taxon>
        <taxon>Bacillati</taxon>
        <taxon>Bacillota</taxon>
        <taxon>Clostridia</taxon>
        <taxon>Eubacteriales</taxon>
        <taxon>Butyricicoccaceae</taxon>
        <taxon>Butyricicoccus</taxon>
    </lineage>
</organism>
<feature type="binding site" evidence="5">
    <location>
        <begin position="58"/>
        <end position="61"/>
    </location>
    <ligand>
        <name>GTP</name>
        <dbReference type="ChEBI" id="CHEBI:37565"/>
    </ligand>
</feature>
<keyword evidence="8" id="KW-1185">Reference proteome</keyword>
<dbReference type="InterPro" id="IPR016478">
    <property type="entry name" value="GTPase_MTG1"/>
</dbReference>
<evidence type="ECO:0000256" key="2">
    <source>
        <dbReference type="ARBA" id="ARBA00022741"/>
    </source>
</evidence>
<name>A0A252F772_9FIRM</name>
<evidence type="ECO:0000256" key="3">
    <source>
        <dbReference type="ARBA" id="ARBA00023134"/>
    </source>
</evidence>
<evidence type="ECO:0000259" key="6">
    <source>
        <dbReference type="PROSITE" id="PS51721"/>
    </source>
</evidence>
<dbReference type="Proteomes" id="UP000194903">
    <property type="component" value="Unassembled WGS sequence"/>
</dbReference>